<dbReference type="PANTHER" id="PTHR21310">
    <property type="entry name" value="AMINOGLYCOSIDE PHOSPHOTRANSFERASE-RELATED-RELATED"/>
    <property type="match status" value="1"/>
</dbReference>
<evidence type="ECO:0000256" key="1">
    <source>
        <dbReference type="SAM" id="MobiDB-lite"/>
    </source>
</evidence>
<feature type="domain" description="Aminoglycoside phosphotransferase" evidence="2">
    <location>
        <begin position="171"/>
        <end position="271"/>
    </location>
</feature>
<dbReference type="OrthoDB" id="581471at2"/>
<dbReference type="EMBL" id="FUZQ01000001">
    <property type="protein sequence ID" value="SKC40594.1"/>
    <property type="molecule type" value="Genomic_DNA"/>
</dbReference>
<dbReference type="InterPro" id="IPR051678">
    <property type="entry name" value="AGP_Transferase"/>
</dbReference>
<dbReference type="STRING" id="526729.SAMN04324258_0725"/>
<proteinExistence type="predicted"/>
<protein>
    <recommendedName>
        <fullName evidence="2">Aminoglycoside phosphotransferase domain-containing protein</fullName>
    </recommendedName>
</protein>
<feature type="compositionally biased region" description="Low complexity" evidence="1">
    <location>
        <begin position="425"/>
        <end position="440"/>
    </location>
</feature>
<sequence>MAPDLAFDRARPGAAAPTTVRDVAAGDPAIPALADVLDLERLTALLAATTGTPGEVSRPYLRHKPGTSVVLSCRWTPRGPDGAPGTSRDLLVRGYADGARSKLDKGLDPRRPHEVLLLDRDAGLVVTDWTADRQLPAARDVAAVAAATVGGTDAPGARWRLLRHNPERRAVVHAAGPDGEVVVRLVRPAAVARAAAGYALLGAVSDGGTGTSPVRAPRLRAVDADRGVLVTDWVPGDPLDRLDDDDALDDAAFREVGALAAALHGAPLVGDAAPVRPSGTVPVHGDLSLDQVVRAMDGELWLVDGDAARWGRPADDLGSFAAALVRAHDDPEAAAVRLAAVLDGYAEHGDAVDVPELRAAVAEHLRRRATEPFRRLEAGWAGTSRALAVLADEVADGWGGALGDALAGAGRSGGSRRTAVRRGVSRSGGPTTSRPWRPAAAPAAVPAPRIRTAPVAAALADAFAAQGHVLRAVLPRSADRLLVVGAARDGAVLAGRWDAAPAARADRRAGARTGGAGHAVRPGAVPTAGGGLVLQPGGADPRLPGLADRVRRGAVLVAHRAGRRGVVRDPAGTYTKVTRPGREPGDVVVPPAAFATPVVVGRGEGWVTTTALPGRTLHVLLRDASTPAGVLDAAGRAVGRGLRRLQDAPAPARVTQHDAAAETAVVARFWGLAVAHGATTTADADAVVRRVRDALEGAPVRRPVLTHRDLHDKQLLVDGYGGDGVRVGLLDLDLAAVAHPALDLANLLVHLELRVHQGVCPPARAARVARAVIDGYGTGPDRDGIVPDGPGPDALRAWAVAARARLAAVYAFRPAPRDVPGALLAGLDRLPTFDDPTLLTHLEDR</sequence>
<dbReference type="SUPFAM" id="SSF56112">
    <property type="entry name" value="Protein kinase-like (PK-like)"/>
    <property type="match status" value="2"/>
</dbReference>
<accession>A0A1T5IN13</accession>
<name>A0A1T5IN13_9MICO</name>
<dbReference type="Proteomes" id="UP000189777">
    <property type="component" value="Unassembled WGS sequence"/>
</dbReference>
<dbReference type="Pfam" id="PF01636">
    <property type="entry name" value="APH"/>
    <property type="match status" value="2"/>
</dbReference>
<evidence type="ECO:0000313" key="3">
    <source>
        <dbReference type="EMBL" id="SKC40594.1"/>
    </source>
</evidence>
<dbReference type="RefSeq" id="WP_079571033.1">
    <property type="nucleotide sequence ID" value="NZ_FUZQ01000001.1"/>
</dbReference>
<feature type="compositionally biased region" description="Low complexity" evidence="1">
    <location>
        <begin position="407"/>
        <end position="417"/>
    </location>
</feature>
<gene>
    <name evidence="3" type="ORF">SAMN04324258_0725</name>
</gene>
<dbReference type="InterPro" id="IPR002575">
    <property type="entry name" value="Aminoglycoside_PTrfase"/>
</dbReference>
<reference evidence="3 4" key="1">
    <citation type="submission" date="2017-02" db="EMBL/GenBank/DDBJ databases">
        <authorList>
            <person name="Peterson S.W."/>
        </authorList>
    </citation>
    <scope>NUCLEOTIDE SEQUENCE [LARGE SCALE GENOMIC DNA]</scope>
    <source>
        <strain evidence="3 4">DSM 21481</strain>
    </source>
</reference>
<evidence type="ECO:0000259" key="2">
    <source>
        <dbReference type="Pfam" id="PF01636"/>
    </source>
</evidence>
<organism evidence="3 4">
    <name type="scientific">Krasilnikoviella flava</name>
    <dbReference type="NCBI Taxonomy" id="526729"/>
    <lineage>
        <taxon>Bacteria</taxon>
        <taxon>Bacillati</taxon>
        <taxon>Actinomycetota</taxon>
        <taxon>Actinomycetes</taxon>
        <taxon>Micrococcales</taxon>
        <taxon>Promicromonosporaceae</taxon>
        <taxon>Krasilnikoviella</taxon>
    </lineage>
</organism>
<feature type="region of interest" description="Disordered" evidence="1">
    <location>
        <begin position="407"/>
        <end position="440"/>
    </location>
</feature>
<dbReference type="AlphaFoldDB" id="A0A1T5IN13"/>
<dbReference type="InterPro" id="IPR011009">
    <property type="entry name" value="Kinase-like_dom_sf"/>
</dbReference>
<evidence type="ECO:0000313" key="4">
    <source>
        <dbReference type="Proteomes" id="UP000189777"/>
    </source>
</evidence>
<dbReference type="Gene3D" id="3.90.1200.10">
    <property type="match status" value="1"/>
</dbReference>
<feature type="domain" description="Aminoglycoside phosphotransferase" evidence="2">
    <location>
        <begin position="602"/>
        <end position="780"/>
    </location>
</feature>
<keyword evidence="4" id="KW-1185">Reference proteome</keyword>